<dbReference type="RefSeq" id="WP_344272491.1">
    <property type="nucleotide sequence ID" value="NZ_BAAAKV010000011.1"/>
</dbReference>
<feature type="domain" description="SseB protein N-terminal" evidence="2">
    <location>
        <begin position="97"/>
        <end position="196"/>
    </location>
</feature>
<evidence type="ECO:0000259" key="2">
    <source>
        <dbReference type="Pfam" id="PF07179"/>
    </source>
</evidence>
<dbReference type="Pfam" id="PF07179">
    <property type="entry name" value="SseB"/>
    <property type="match status" value="1"/>
</dbReference>
<evidence type="ECO:0000313" key="4">
    <source>
        <dbReference type="Proteomes" id="UP001501371"/>
    </source>
</evidence>
<sequence length="260" mass="26423">MKDNTAAGAPTAGAGAADDAMPPVPDDIKEAARLAPDHWLGMVDPAWSGEGEPPDWAVVGQWRSGLDGEIEEWRPNEEYRPSPQALGWSAPTDPVDEAVQLAATGYGPGEAVPRTLAVAEVAVLLGPGGVPLSATSPDGAWVVPVFTSPTYLHAAGRFGYELMPVPDVVDQIPAGHVLYLNPSGPVGMTVETDALRRAVEAAAQEAAETPDGEETESTSAPARSSTAGGADVPKRPAGETPAGARAGGGAGQEPTPGLGD</sequence>
<dbReference type="InterPro" id="IPR009839">
    <property type="entry name" value="SseB_N"/>
</dbReference>
<keyword evidence="4" id="KW-1185">Reference proteome</keyword>
<accession>A0ABN1UP64</accession>
<evidence type="ECO:0000256" key="1">
    <source>
        <dbReference type="SAM" id="MobiDB-lite"/>
    </source>
</evidence>
<dbReference type="Proteomes" id="UP001501371">
    <property type="component" value="Unassembled WGS sequence"/>
</dbReference>
<evidence type="ECO:0000313" key="3">
    <source>
        <dbReference type="EMBL" id="GAA1161267.1"/>
    </source>
</evidence>
<feature type="region of interest" description="Disordered" evidence="1">
    <location>
        <begin position="201"/>
        <end position="260"/>
    </location>
</feature>
<feature type="region of interest" description="Disordered" evidence="1">
    <location>
        <begin position="1"/>
        <end position="26"/>
    </location>
</feature>
<reference evidence="3 4" key="1">
    <citation type="journal article" date="2019" name="Int. J. Syst. Evol. Microbiol.">
        <title>The Global Catalogue of Microorganisms (GCM) 10K type strain sequencing project: providing services to taxonomists for standard genome sequencing and annotation.</title>
        <authorList>
            <consortium name="The Broad Institute Genomics Platform"/>
            <consortium name="The Broad Institute Genome Sequencing Center for Infectious Disease"/>
            <person name="Wu L."/>
            <person name="Ma J."/>
        </authorList>
    </citation>
    <scope>NUCLEOTIDE SEQUENCE [LARGE SCALE GENOMIC DNA]</scope>
    <source>
        <strain evidence="3 4">JCM 12696</strain>
    </source>
</reference>
<organism evidence="3 4">
    <name type="scientific">Streptomyces hebeiensis</name>
    <dbReference type="NCBI Taxonomy" id="229486"/>
    <lineage>
        <taxon>Bacteria</taxon>
        <taxon>Bacillati</taxon>
        <taxon>Actinomycetota</taxon>
        <taxon>Actinomycetes</taxon>
        <taxon>Kitasatosporales</taxon>
        <taxon>Streptomycetaceae</taxon>
        <taxon>Streptomyces</taxon>
    </lineage>
</organism>
<dbReference type="EMBL" id="BAAAKV010000011">
    <property type="protein sequence ID" value="GAA1161267.1"/>
    <property type="molecule type" value="Genomic_DNA"/>
</dbReference>
<dbReference type="NCBIfam" id="NF033532">
    <property type="entry name" value="lone7para_assoc"/>
    <property type="match status" value="1"/>
</dbReference>
<name>A0ABN1UP64_9ACTN</name>
<gene>
    <name evidence="3" type="ORF">GCM10009654_17200</name>
</gene>
<feature type="compositionally biased region" description="Low complexity" evidence="1">
    <location>
        <begin position="1"/>
        <end position="21"/>
    </location>
</feature>
<comment type="caution">
    <text evidence="3">The sequence shown here is derived from an EMBL/GenBank/DDBJ whole genome shotgun (WGS) entry which is preliminary data.</text>
</comment>
<feature type="compositionally biased region" description="Polar residues" evidence="1">
    <location>
        <begin position="217"/>
        <end position="227"/>
    </location>
</feature>
<protein>
    <recommendedName>
        <fullName evidence="2">SseB protein N-terminal domain-containing protein</fullName>
    </recommendedName>
</protein>
<dbReference type="InterPro" id="IPR047659">
    <property type="entry name" value="T7SS_assoc"/>
</dbReference>
<proteinExistence type="predicted"/>